<evidence type="ECO:0000313" key="3">
    <source>
        <dbReference type="Proteomes" id="UP000239899"/>
    </source>
</evidence>
<evidence type="ECO:0000256" key="1">
    <source>
        <dbReference type="ARBA" id="ARBA00004430"/>
    </source>
</evidence>
<dbReference type="EMBL" id="LHPG02000002">
    <property type="protein sequence ID" value="PRW60833.1"/>
    <property type="molecule type" value="Genomic_DNA"/>
</dbReference>
<organism evidence="2 3">
    <name type="scientific">Chlorella sorokiniana</name>
    <name type="common">Freshwater green alga</name>
    <dbReference type="NCBI Taxonomy" id="3076"/>
    <lineage>
        <taxon>Eukaryota</taxon>
        <taxon>Viridiplantae</taxon>
        <taxon>Chlorophyta</taxon>
        <taxon>core chlorophytes</taxon>
        <taxon>Trebouxiophyceae</taxon>
        <taxon>Chlorellales</taxon>
        <taxon>Chlorellaceae</taxon>
        <taxon>Chlorella clade</taxon>
        <taxon>Chlorella</taxon>
    </lineage>
</organism>
<dbReference type="Proteomes" id="UP000239899">
    <property type="component" value="Unassembled WGS sequence"/>
</dbReference>
<comment type="subcellular location">
    <subcellularLocation>
        <location evidence="1">Cytoplasm</location>
        <location evidence="1">Cytoskeleton</location>
        <location evidence="1">Cilium axoneme</location>
    </subcellularLocation>
</comment>
<accession>A0A2P6U3E4</accession>
<name>A0A2P6U3E4_CHLSO</name>
<proteinExistence type="predicted"/>
<dbReference type="InterPro" id="IPR032675">
    <property type="entry name" value="LRR_dom_sf"/>
</dbReference>
<dbReference type="Gene3D" id="3.80.10.10">
    <property type="entry name" value="Ribonuclease Inhibitor"/>
    <property type="match status" value="1"/>
</dbReference>
<sequence>MPLKSLPADLFLHVVGLLEDSDRVSVLLSCKGWNAALSAAPRLMPTTVIKGFGAVVPELKDDLPNYSEYNELAVRQAAVQSQQQRARVLETAAALSPGTGRVKLTRFDDQPDMVAGVLALLPASLLSLELDTPCSGPVLAAAGRFSQLEQLAIPGNAAAIDWRMHPRAAVRRSLGYLTRLRLDCRQPEFVLENVEYEYVRCDCQPIPAALPAAVAAATRLERLAVEARWSPALVTLCDTLPPSLRQLELELLELRPDDDLPAMVVALSTLRPPLHLSLGLCTSPLGSLSGDEDEHFPPVSLPPLAGIRCLCELRLEGYVRPPPDWGQLTGLSALRLNLLSDDSLASLSYAFPNLTRLESTTRPGPGLDPKQAAQQLPRLRQLIFHNQSDMKWGRRLRELLPGLDVADLKLVQAVF</sequence>
<gene>
    <name evidence="2" type="ORF">C2E21_1200</name>
</gene>
<reference evidence="2 3" key="1">
    <citation type="journal article" date="2018" name="Plant J.">
        <title>Genome sequences of Chlorella sorokiniana UTEX 1602 and Micractinium conductrix SAG 241.80: implications to maltose excretion by a green alga.</title>
        <authorList>
            <person name="Arriola M.B."/>
            <person name="Velmurugan N."/>
            <person name="Zhang Y."/>
            <person name="Plunkett M.H."/>
            <person name="Hondzo H."/>
            <person name="Barney B.M."/>
        </authorList>
    </citation>
    <scope>NUCLEOTIDE SEQUENCE [LARGE SCALE GENOMIC DNA]</scope>
    <source>
        <strain evidence="3">UTEX 1602</strain>
    </source>
</reference>
<dbReference type="GO" id="GO:0005930">
    <property type="term" value="C:axoneme"/>
    <property type="evidence" value="ECO:0007669"/>
    <property type="project" value="UniProtKB-SubCell"/>
</dbReference>
<comment type="caution">
    <text evidence="2">The sequence shown here is derived from an EMBL/GenBank/DDBJ whole genome shotgun (WGS) entry which is preliminary data.</text>
</comment>
<evidence type="ECO:0000313" key="2">
    <source>
        <dbReference type="EMBL" id="PRW60833.1"/>
    </source>
</evidence>
<dbReference type="AlphaFoldDB" id="A0A2P6U3E4"/>
<protein>
    <submittedName>
        <fullName evidence="2">F-box domain containing</fullName>
    </submittedName>
</protein>
<keyword evidence="3" id="KW-1185">Reference proteome</keyword>